<dbReference type="Pfam" id="PF13833">
    <property type="entry name" value="EF-hand_8"/>
    <property type="match status" value="1"/>
</dbReference>
<evidence type="ECO:0000313" key="4">
    <source>
        <dbReference type="Proteomes" id="UP000486351"/>
    </source>
</evidence>
<evidence type="ECO:0000259" key="2">
    <source>
        <dbReference type="PROSITE" id="PS50222"/>
    </source>
</evidence>
<keyword evidence="1" id="KW-0106">Calcium</keyword>
<feature type="domain" description="EF-hand" evidence="2">
    <location>
        <begin position="18"/>
        <end position="52"/>
    </location>
</feature>
<protein>
    <recommendedName>
        <fullName evidence="2">EF-hand domain-containing protein</fullName>
    </recommendedName>
</protein>
<name>A0A6G0Q083_9STRA</name>
<proteinExistence type="predicted"/>
<organism evidence="3 4">
    <name type="scientific">Phytophthora fragariae</name>
    <dbReference type="NCBI Taxonomy" id="53985"/>
    <lineage>
        <taxon>Eukaryota</taxon>
        <taxon>Sar</taxon>
        <taxon>Stramenopiles</taxon>
        <taxon>Oomycota</taxon>
        <taxon>Peronosporomycetes</taxon>
        <taxon>Peronosporales</taxon>
        <taxon>Peronosporaceae</taxon>
        <taxon>Phytophthora</taxon>
    </lineage>
</organism>
<reference evidence="3 4" key="1">
    <citation type="submission" date="2018-09" db="EMBL/GenBank/DDBJ databases">
        <title>Genomic investigation of the strawberry pathogen Phytophthora fragariae indicates pathogenicity is determined by transcriptional variation in three key races.</title>
        <authorList>
            <person name="Adams T.M."/>
            <person name="Armitage A.D."/>
            <person name="Sobczyk M.K."/>
            <person name="Bates H.J."/>
            <person name="Dunwell J.M."/>
            <person name="Nellist C.F."/>
            <person name="Harrison R.J."/>
        </authorList>
    </citation>
    <scope>NUCLEOTIDE SEQUENCE [LARGE SCALE GENOMIC DNA]</scope>
    <source>
        <strain evidence="3 4">NOV-77</strain>
    </source>
</reference>
<dbReference type="GO" id="GO:0005509">
    <property type="term" value="F:calcium ion binding"/>
    <property type="evidence" value="ECO:0007669"/>
    <property type="project" value="InterPro"/>
</dbReference>
<accession>A0A6G0Q083</accession>
<dbReference type="PROSITE" id="PS00018">
    <property type="entry name" value="EF_HAND_1"/>
    <property type="match status" value="1"/>
</dbReference>
<dbReference type="EMBL" id="QXFY01008792">
    <property type="protein sequence ID" value="KAE9263546.1"/>
    <property type="molecule type" value="Genomic_DNA"/>
</dbReference>
<dbReference type="AlphaFoldDB" id="A0A6G0Q083"/>
<comment type="caution">
    <text evidence="3">The sequence shown here is derived from an EMBL/GenBank/DDBJ whole genome shotgun (WGS) entry which is preliminary data.</text>
</comment>
<dbReference type="Gene3D" id="1.10.238.10">
    <property type="entry name" value="EF-hand"/>
    <property type="match status" value="1"/>
</dbReference>
<evidence type="ECO:0000313" key="3">
    <source>
        <dbReference type="EMBL" id="KAE9263546.1"/>
    </source>
</evidence>
<evidence type="ECO:0000256" key="1">
    <source>
        <dbReference type="ARBA" id="ARBA00022837"/>
    </source>
</evidence>
<gene>
    <name evidence="3" type="ORF">PF008_g32342</name>
</gene>
<dbReference type="PROSITE" id="PS50222">
    <property type="entry name" value="EF_HAND_2"/>
    <property type="match status" value="1"/>
</dbReference>
<dbReference type="Proteomes" id="UP000486351">
    <property type="component" value="Unassembled WGS sequence"/>
</dbReference>
<dbReference type="InterPro" id="IPR011992">
    <property type="entry name" value="EF-hand-dom_pair"/>
</dbReference>
<sequence>TISVDEFVSIFRTLGQALDHDDVRELVYQMDRNGDGKIDLEELSKMLHKHEV</sequence>
<feature type="non-terminal residue" evidence="3">
    <location>
        <position position="1"/>
    </location>
</feature>
<dbReference type="InterPro" id="IPR002048">
    <property type="entry name" value="EF_hand_dom"/>
</dbReference>
<dbReference type="SUPFAM" id="SSF47473">
    <property type="entry name" value="EF-hand"/>
    <property type="match status" value="1"/>
</dbReference>
<dbReference type="InterPro" id="IPR018247">
    <property type="entry name" value="EF_Hand_1_Ca_BS"/>
</dbReference>